<dbReference type="AlphaFoldDB" id="A0A7S0I1P5"/>
<dbReference type="EMBL" id="HBEP01034236">
    <property type="protein sequence ID" value="CAD8508310.1"/>
    <property type="molecule type" value="Transcribed_RNA"/>
</dbReference>
<evidence type="ECO:0000256" key="1">
    <source>
        <dbReference type="ARBA" id="ARBA00004229"/>
    </source>
</evidence>
<dbReference type="SUPFAM" id="SSF103511">
    <property type="entry name" value="Chlorophyll a-b binding protein"/>
    <property type="match status" value="1"/>
</dbReference>
<gene>
    <name evidence="4" type="ORF">PANT1444_LOCUS19392</name>
</gene>
<organism evidence="4">
    <name type="scientific">Phaeocystis antarctica</name>
    <dbReference type="NCBI Taxonomy" id="33657"/>
    <lineage>
        <taxon>Eukaryota</taxon>
        <taxon>Haptista</taxon>
        <taxon>Haptophyta</taxon>
        <taxon>Prymnesiophyceae</taxon>
        <taxon>Phaeocystales</taxon>
        <taxon>Phaeocystaceae</taxon>
        <taxon>Phaeocystis</taxon>
    </lineage>
</organism>
<evidence type="ECO:0000313" key="4">
    <source>
        <dbReference type="EMBL" id="CAD8508310.1"/>
    </source>
</evidence>
<keyword evidence="3" id="KW-0934">Plastid</keyword>
<name>A0A7S0I1P5_9EUKA</name>
<accession>A0A7S0I1P5</accession>
<dbReference type="InterPro" id="IPR022796">
    <property type="entry name" value="Chloroa_b-bind"/>
</dbReference>
<evidence type="ECO:0008006" key="5">
    <source>
        <dbReference type="Google" id="ProtNLM"/>
    </source>
</evidence>
<sequence length="109" mass="11549">MRGGKPGFYPSLKKVVPHPVPFDLFDPFGLSAKASPEKKEKGLLAEINNGRLAMLGIMAFVAEQKIPGSVPALGSLGLKPYAGEVMAPFAAGNADLPYVSEMLGFTSLW</sequence>
<evidence type="ECO:0000256" key="2">
    <source>
        <dbReference type="ARBA" id="ARBA00022528"/>
    </source>
</evidence>
<dbReference type="Gene3D" id="1.10.3460.10">
    <property type="entry name" value="Chlorophyll a/b binding protein domain"/>
    <property type="match status" value="1"/>
</dbReference>
<keyword evidence="2" id="KW-0150">Chloroplast</keyword>
<protein>
    <recommendedName>
        <fullName evidence="5">Chlorophyll a-b binding protein, chloroplastic</fullName>
    </recommendedName>
</protein>
<dbReference type="GO" id="GO:0009507">
    <property type="term" value="C:chloroplast"/>
    <property type="evidence" value="ECO:0007669"/>
    <property type="project" value="UniProtKB-SubCell"/>
</dbReference>
<evidence type="ECO:0000256" key="3">
    <source>
        <dbReference type="ARBA" id="ARBA00022640"/>
    </source>
</evidence>
<comment type="subcellular location">
    <subcellularLocation>
        <location evidence="1">Plastid</location>
        <location evidence="1">Chloroplast</location>
    </subcellularLocation>
</comment>
<proteinExistence type="predicted"/>
<dbReference type="Pfam" id="PF00504">
    <property type="entry name" value="Chloroa_b-bind"/>
    <property type="match status" value="1"/>
</dbReference>
<reference evidence="4" key="1">
    <citation type="submission" date="2021-01" db="EMBL/GenBank/DDBJ databases">
        <authorList>
            <person name="Corre E."/>
            <person name="Pelletier E."/>
            <person name="Niang G."/>
            <person name="Scheremetjew M."/>
            <person name="Finn R."/>
            <person name="Kale V."/>
            <person name="Holt S."/>
            <person name="Cochrane G."/>
            <person name="Meng A."/>
            <person name="Brown T."/>
            <person name="Cohen L."/>
        </authorList>
    </citation>
    <scope>NUCLEOTIDE SEQUENCE</scope>
    <source>
        <strain evidence="4">CCMP1374</strain>
    </source>
</reference>